<evidence type="ECO:0000256" key="1">
    <source>
        <dbReference type="SAM" id="Phobius"/>
    </source>
</evidence>
<keyword evidence="1" id="KW-0812">Transmembrane</keyword>
<comment type="caution">
    <text evidence="2">The sequence shown here is derived from an EMBL/GenBank/DDBJ whole genome shotgun (WGS) entry which is preliminary data.</text>
</comment>
<keyword evidence="1" id="KW-0472">Membrane</keyword>
<dbReference type="InterPro" id="IPR025962">
    <property type="entry name" value="SdpI/YhfL"/>
</dbReference>
<accession>A0ABT4RZJ3</accession>
<feature type="transmembrane region" description="Helical" evidence="1">
    <location>
        <begin position="85"/>
        <end position="103"/>
    </location>
</feature>
<dbReference type="Pfam" id="PF13630">
    <property type="entry name" value="SdpI"/>
    <property type="match status" value="1"/>
</dbReference>
<organism evidence="2 3">
    <name type="scientific">Mesoflavibacter profundi</name>
    <dbReference type="NCBI Taxonomy" id="2708110"/>
    <lineage>
        <taxon>Bacteria</taxon>
        <taxon>Pseudomonadati</taxon>
        <taxon>Bacteroidota</taxon>
        <taxon>Flavobacteriia</taxon>
        <taxon>Flavobacteriales</taxon>
        <taxon>Flavobacteriaceae</taxon>
        <taxon>Mesoflavibacter</taxon>
    </lineage>
</organism>
<feature type="transmembrane region" description="Helical" evidence="1">
    <location>
        <begin position="62"/>
        <end position="79"/>
    </location>
</feature>
<proteinExistence type="predicted"/>
<dbReference type="Proteomes" id="UP001149142">
    <property type="component" value="Unassembled WGS sequence"/>
</dbReference>
<keyword evidence="1" id="KW-1133">Transmembrane helix</keyword>
<protein>
    <submittedName>
        <fullName evidence="2">SdpI family protein</fullName>
    </submittedName>
</protein>
<dbReference type="EMBL" id="JAPFGC010000002">
    <property type="protein sequence ID" value="MDA0177249.1"/>
    <property type="molecule type" value="Genomic_DNA"/>
</dbReference>
<evidence type="ECO:0000313" key="2">
    <source>
        <dbReference type="EMBL" id="MDA0177249.1"/>
    </source>
</evidence>
<gene>
    <name evidence="2" type="ORF">OOZ35_07065</name>
</gene>
<dbReference type="RefSeq" id="WP_106688221.1">
    <property type="nucleotide sequence ID" value="NZ_CP061703.1"/>
</dbReference>
<sequence>MIDLNTLLNPCILCGVVFSIVGAILFYFPPKEINLIYGYRTIRSMKNQESWDFAQKFSSKKMIISGVLLTLIGLIISIISLDNQLQLYVSLLLIGLSLFWMIFTTENQLKKRF</sequence>
<keyword evidence="3" id="KW-1185">Reference proteome</keyword>
<feature type="transmembrane region" description="Helical" evidence="1">
    <location>
        <begin position="6"/>
        <end position="28"/>
    </location>
</feature>
<reference evidence="2" key="1">
    <citation type="submission" date="2022-11" db="EMBL/GenBank/DDBJ databases">
        <title>Refractory cell wall polysaccharides provide important carbon source for microbial heterotrophs in the hadal ocean.</title>
        <authorList>
            <person name="Zhu X."/>
        </authorList>
    </citation>
    <scope>NUCLEOTIDE SEQUENCE</scope>
    <source>
        <strain evidence="2">MTRN7</strain>
    </source>
</reference>
<evidence type="ECO:0000313" key="3">
    <source>
        <dbReference type="Proteomes" id="UP001149142"/>
    </source>
</evidence>
<name>A0ABT4RZJ3_9FLAO</name>